<feature type="region of interest" description="Disordered" evidence="3">
    <location>
        <begin position="385"/>
        <end position="436"/>
    </location>
</feature>
<comment type="caution">
    <text evidence="5">The sequence shown here is derived from an EMBL/GenBank/DDBJ whole genome shotgun (WGS) entry which is preliminary data.</text>
</comment>
<accession>A0A8J3C5W4</accession>
<feature type="disulfide bond" evidence="2">
    <location>
        <begin position="1019"/>
        <end position="1057"/>
    </location>
</feature>
<sequence length="1309" mass="140410">MLTAALAAVSLVAASPAPAAPPAPADPAPTATPDSPSGPSIAPSDRDRLLSPSWRRSSDMAWTATGDAGGFHIMTASARTGYAWHTVTTLAEPGFDTDRWIGNACLTGSGRRLVVVYGPRTFTNRPALFDRGGFTAVVDLVSARVTKVALRASLAYFNPGCGTGETAVVTQLGASNGDEQTKLSGRSRLFRLDAAAAKLSAPTEVAAELTSAVPVGKNIVAAGAGRLVSVDAHGTMTRTAKTTGTAYDLHPDADGAVVYLDRSGQRGTAHRFHPGDDAPATLAEGPLEKMGLSAGAGGRVFLTGAPDRVAKLPGSVRRVNADADARVSSRGELAVTDVRTARDAQGTVIPPADDGTEAVHIDGKSTATGKTLSFTAAPAVATPKAASDGLAPHPSLASAPGDEPWHEGSPTNPVDTERWCSVPRNDPRNQAMQPKPRQVEWAIDQAITNTPYAARPANWKNLGMPAYSPLGLFPRIELDGGGRIPAQVMLGVVAQESNLWEASRVAVPGVTANPLIGNFYGRDIYNNDSSDDWDVFWEDSDCGYGVAQVTDGMRRQGFAKPGERLLPYDSQRAVALDFAANVAAGARILQDKWNQTRRAGLIIGDGNPMELENWFYALWAYNTGFHPDQHDGSPWGVGWVNNPINPRFDQSREPFMEDYEDARNPQRWPYEEKVLGFAGHPPELLEGVDSPVAAYRPAWWVSVDDRLSVKPPLQTFCTAANDCYPGEKHQPDAPDLETEPAGPCAHQNEFGQYDLQCWWNQPVTWKGPSQTGHEILRFDPGYAYQDDATSYPPNCTLSGLPSGALVIDDVKDVPSIRPNCPQLSNNAGTFGLQFAGTGDDGRFPSKVDFHQLGGGFGGHFWFAHTRNDRDFLKVTGTWTLNQQINGWARVMVHMPDVGAQTQQAAYEIDLGDGFGNGKKRVVLQRTREHRWVSLGAFPFSGTPKVRLSTQTYDGTGDEDIAWDAVAFQKLPGKPRNQVVALGDSYSSGEGASTNRGADYYKETDYKQLINNEVRFQNICHRSKYAWSRQAKLSDNSTSIGARADGWDPTMDYSMLACSGAETENILPNLTRPAGTSAPVNAWNEPGQGQYGELSQLDRGFLDENTTLVTMSIGGNDARFADVIQQCIFGAGLKVCQDTTLDGDSKPLTEAEPERINGPVRQSIETVLRQIHGQAPHAKIMLMGYPKLLEGLGNCIGGIGAAETPWLNDTADELAASMNQAVADVRAEGVQVWFANPISAFAGKAVCGDPETVNGVIKDLTSGEQGPLPGFLPESWNKYGASHQSFHPKIDGAGIYADVMNSVAQGQMGL</sequence>
<feature type="compositionally biased region" description="Pro residues" evidence="3">
    <location>
        <begin position="18"/>
        <end position="27"/>
    </location>
</feature>
<dbReference type="PANTHER" id="PTHR37981">
    <property type="entry name" value="LIPASE 2"/>
    <property type="match status" value="1"/>
</dbReference>
<feature type="disulfide bond" evidence="2">
    <location>
        <begin position="1194"/>
        <end position="1246"/>
    </location>
</feature>
<evidence type="ECO:0000313" key="5">
    <source>
        <dbReference type="EMBL" id="GGL13481.1"/>
    </source>
</evidence>
<keyword evidence="2" id="KW-1015">Disulfide bond</keyword>
<evidence type="ECO:0008006" key="7">
    <source>
        <dbReference type="Google" id="ProtNLM"/>
    </source>
</evidence>
<dbReference type="Proteomes" id="UP000656042">
    <property type="component" value="Unassembled WGS sequence"/>
</dbReference>
<feature type="signal peptide" evidence="4">
    <location>
        <begin position="1"/>
        <end position="19"/>
    </location>
</feature>
<proteinExistence type="predicted"/>
<dbReference type="SUPFAM" id="SSF52266">
    <property type="entry name" value="SGNH hydrolase"/>
    <property type="match status" value="1"/>
</dbReference>
<evidence type="ECO:0000256" key="2">
    <source>
        <dbReference type="PIRSR" id="PIRSR637460-2"/>
    </source>
</evidence>
<organism evidence="5 6">
    <name type="scientific">Mangrovihabitans endophyticus</name>
    <dbReference type="NCBI Taxonomy" id="1751298"/>
    <lineage>
        <taxon>Bacteria</taxon>
        <taxon>Bacillati</taxon>
        <taxon>Actinomycetota</taxon>
        <taxon>Actinomycetes</taxon>
        <taxon>Micromonosporales</taxon>
        <taxon>Micromonosporaceae</taxon>
        <taxon>Mangrovihabitans</taxon>
    </lineage>
</organism>
<feature type="compositionally biased region" description="Low complexity" evidence="3">
    <location>
        <begin position="28"/>
        <end position="37"/>
    </location>
</feature>
<evidence type="ECO:0000256" key="3">
    <source>
        <dbReference type="SAM" id="MobiDB-lite"/>
    </source>
</evidence>
<reference evidence="5" key="1">
    <citation type="journal article" date="2014" name="Int. J. Syst. Evol. Microbiol.">
        <title>Complete genome sequence of Corynebacterium casei LMG S-19264T (=DSM 44701T), isolated from a smear-ripened cheese.</title>
        <authorList>
            <consortium name="US DOE Joint Genome Institute (JGI-PGF)"/>
            <person name="Walter F."/>
            <person name="Albersmeier A."/>
            <person name="Kalinowski J."/>
            <person name="Ruckert C."/>
        </authorList>
    </citation>
    <scope>NUCLEOTIDE SEQUENCE</scope>
    <source>
        <strain evidence="5">CGMCC 4.7299</strain>
    </source>
</reference>
<evidence type="ECO:0000256" key="4">
    <source>
        <dbReference type="SAM" id="SignalP"/>
    </source>
</evidence>
<evidence type="ECO:0000313" key="6">
    <source>
        <dbReference type="Proteomes" id="UP000656042"/>
    </source>
</evidence>
<feature type="active site" evidence="1">
    <location>
        <position position="1286"/>
    </location>
</feature>
<feature type="active site" description="Nucleophile" evidence="1">
    <location>
        <position position="984"/>
    </location>
</feature>
<evidence type="ECO:0000256" key="1">
    <source>
        <dbReference type="PIRSR" id="PIRSR637460-1"/>
    </source>
</evidence>
<feature type="disulfide bond" evidence="2">
    <location>
        <begin position="1126"/>
        <end position="1135"/>
    </location>
</feature>
<dbReference type="CDD" id="cd01823">
    <property type="entry name" value="SEST_like"/>
    <property type="match status" value="1"/>
</dbReference>
<reference evidence="5" key="2">
    <citation type="submission" date="2020-09" db="EMBL/GenBank/DDBJ databases">
        <authorList>
            <person name="Sun Q."/>
            <person name="Zhou Y."/>
        </authorList>
    </citation>
    <scope>NUCLEOTIDE SEQUENCE</scope>
    <source>
        <strain evidence="5">CGMCC 4.7299</strain>
    </source>
</reference>
<gene>
    <name evidence="5" type="ORF">GCM10012284_55270</name>
</gene>
<keyword evidence="6" id="KW-1185">Reference proteome</keyword>
<dbReference type="InterPro" id="IPR037460">
    <property type="entry name" value="SEST-like"/>
</dbReference>
<dbReference type="EMBL" id="BMMX01000041">
    <property type="protein sequence ID" value="GGL13481.1"/>
    <property type="molecule type" value="Genomic_DNA"/>
</dbReference>
<dbReference type="GO" id="GO:0004806">
    <property type="term" value="F:triacylglycerol lipase activity"/>
    <property type="evidence" value="ECO:0007669"/>
    <property type="project" value="TreeGrafter"/>
</dbReference>
<dbReference type="Gene3D" id="3.40.50.1110">
    <property type="entry name" value="SGNH hydrolase"/>
    <property type="match status" value="1"/>
</dbReference>
<protein>
    <recommendedName>
        <fullName evidence="7">GDSL-like Lipase/Acylhydrolase family protein</fullName>
    </recommendedName>
</protein>
<dbReference type="SUPFAM" id="SSF82171">
    <property type="entry name" value="DPP6 N-terminal domain-like"/>
    <property type="match status" value="1"/>
</dbReference>
<dbReference type="GO" id="GO:0019433">
    <property type="term" value="P:triglyceride catabolic process"/>
    <property type="evidence" value="ECO:0007669"/>
    <property type="project" value="TreeGrafter"/>
</dbReference>
<feature type="region of interest" description="Disordered" evidence="3">
    <location>
        <begin position="15"/>
        <end position="49"/>
    </location>
</feature>
<dbReference type="InterPro" id="IPR023346">
    <property type="entry name" value="Lysozyme-like_dom_sf"/>
</dbReference>
<dbReference type="InterPro" id="IPR036514">
    <property type="entry name" value="SGNH_hydro_sf"/>
</dbReference>
<feature type="chain" id="PRO_5035150411" description="GDSL-like Lipase/Acylhydrolase family protein" evidence="4">
    <location>
        <begin position="20"/>
        <end position="1309"/>
    </location>
</feature>
<dbReference type="SUPFAM" id="SSF53955">
    <property type="entry name" value="Lysozyme-like"/>
    <property type="match status" value="1"/>
</dbReference>
<keyword evidence="4" id="KW-0732">Signal</keyword>
<dbReference type="PANTHER" id="PTHR37981:SF1">
    <property type="entry name" value="SGNH HYDROLASE-TYPE ESTERASE DOMAIN-CONTAINING PROTEIN"/>
    <property type="match status" value="1"/>
</dbReference>
<name>A0A8J3C5W4_9ACTN</name>